<sequence>MVNQLQVGPRGVIYSLEAPRRGSAVGKQPVAVLASCDPQDPGASAVSATGEADHEWEVRALAREKLQLSRVEGQLWRRPGAGENSYGLRVVASEPQLTPVPGPPPGVLGAQI</sequence>
<proteinExistence type="predicted"/>
<accession>A0ABN8XQF2</accession>
<dbReference type="Proteomes" id="UP001176941">
    <property type="component" value="Chromosome 1"/>
</dbReference>
<gene>
    <name evidence="1" type="ORF">MRATA1EN1_LOCUS590</name>
</gene>
<protein>
    <submittedName>
        <fullName evidence="1">Uncharacterized protein</fullName>
    </submittedName>
</protein>
<evidence type="ECO:0000313" key="1">
    <source>
        <dbReference type="EMBL" id="CAI9151628.1"/>
    </source>
</evidence>
<keyword evidence="2" id="KW-1185">Reference proteome</keyword>
<name>A0ABN8XQF2_RANTA</name>
<reference evidence="1" key="1">
    <citation type="submission" date="2023-04" db="EMBL/GenBank/DDBJ databases">
        <authorList>
            <consortium name="ELIXIR-Norway"/>
        </authorList>
    </citation>
    <scope>NUCLEOTIDE SEQUENCE [LARGE SCALE GENOMIC DNA]</scope>
</reference>
<evidence type="ECO:0000313" key="2">
    <source>
        <dbReference type="Proteomes" id="UP001176941"/>
    </source>
</evidence>
<dbReference type="EMBL" id="OX459937">
    <property type="protein sequence ID" value="CAI9151628.1"/>
    <property type="molecule type" value="Genomic_DNA"/>
</dbReference>
<organism evidence="1 2">
    <name type="scientific">Rangifer tarandus platyrhynchus</name>
    <name type="common">Svalbard reindeer</name>
    <dbReference type="NCBI Taxonomy" id="3082113"/>
    <lineage>
        <taxon>Eukaryota</taxon>
        <taxon>Metazoa</taxon>
        <taxon>Chordata</taxon>
        <taxon>Craniata</taxon>
        <taxon>Vertebrata</taxon>
        <taxon>Euteleostomi</taxon>
        <taxon>Mammalia</taxon>
        <taxon>Eutheria</taxon>
        <taxon>Laurasiatheria</taxon>
        <taxon>Artiodactyla</taxon>
        <taxon>Ruminantia</taxon>
        <taxon>Pecora</taxon>
        <taxon>Cervidae</taxon>
        <taxon>Odocoileinae</taxon>
        <taxon>Rangifer</taxon>
    </lineage>
</organism>